<dbReference type="InterPro" id="IPR050708">
    <property type="entry name" value="T6SS_VgrG/RHS"/>
</dbReference>
<dbReference type="AlphaFoldDB" id="A0AB39UUX1"/>
<dbReference type="Pfam" id="PF03527">
    <property type="entry name" value="RHS"/>
    <property type="match status" value="1"/>
</dbReference>
<accession>A0AB39UUX1</accession>
<dbReference type="PANTHER" id="PTHR32305:SF15">
    <property type="entry name" value="PROTEIN RHSA-RELATED"/>
    <property type="match status" value="1"/>
</dbReference>
<dbReference type="InterPro" id="IPR001826">
    <property type="entry name" value="RHS"/>
</dbReference>
<dbReference type="PANTHER" id="PTHR32305">
    <property type="match status" value="1"/>
</dbReference>
<dbReference type="NCBIfam" id="TIGR03696">
    <property type="entry name" value="Rhs_assc_core"/>
    <property type="match status" value="1"/>
</dbReference>
<organism evidence="2">
    <name type="scientific">Thermohahella caldifontis</name>
    <dbReference type="NCBI Taxonomy" id="3142973"/>
    <lineage>
        <taxon>Bacteria</taxon>
        <taxon>Pseudomonadati</taxon>
        <taxon>Pseudomonadota</taxon>
        <taxon>Gammaproteobacteria</taxon>
        <taxon>Oceanospirillales</taxon>
        <taxon>Hahellaceae</taxon>
        <taxon>Thermohahella</taxon>
    </lineage>
</organism>
<dbReference type="PRINTS" id="PR00394">
    <property type="entry name" value="RHSPROTEIN"/>
</dbReference>
<dbReference type="KEGG" id="tcd:AAIA72_14925"/>
<dbReference type="KEGG" id="tcd:AAIA72_14955"/>
<sequence>MIYCINDHLGTPMRMVAKNGATVWQADYRAFGQLTGETATIPNPLRFPGQYHDPETGLYHNAMRDYDPELGRYLQRDPIGLAGGLNVYGYAYQNSVNFSDPLGLFSMDPVFGFVYDVTGGWTPDQSTVDMVAGFGDGVSFGLSSYIRDLHDISGGVDKCSGAYVFGSRIGETISAVNVPLGRLAYALEAKSLYRYRLLPAHDMDIAKLMFEGRNSLKLKYRSVLRWPMVLLSKIPFKPFKGWGLKKWSEIGDKYKNRWRDIQNASTRTNNAYHLAAGGYGVYRLRSIGGRCSCE</sequence>
<dbReference type="EMBL" id="CP154858">
    <property type="protein sequence ID" value="XDT72077.1"/>
    <property type="molecule type" value="Genomic_DNA"/>
</dbReference>
<dbReference type="EMBL" id="CP154858">
    <property type="protein sequence ID" value="XDT72071.1"/>
    <property type="molecule type" value="Genomic_DNA"/>
</dbReference>
<evidence type="ECO:0000313" key="2">
    <source>
        <dbReference type="EMBL" id="XDT72071.1"/>
    </source>
</evidence>
<evidence type="ECO:0000259" key="1">
    <source>
        <dbReference type="Pfam" id="PF03527"/>
    </source>
</evidence>
<name>A0AB39UUX1_9GAMM</name>
<dbReference type="Gene3D" id="2.180.10.10">
    <property type="entry name" value="RHS repeat-associated core"/>
    <property type="match status" value="1"/>
</dbReference>
<dbReference type="InterPro" id="IPR022385">
    <property type="entry name" value="Rhs_assc_core"/>
</dbReference>
<dbReference type="RefSeq" id="WP_369601092.1">
    <property type="nucleotide sequence ID" value="NZ_CP154858.1"/>
</dbReference>
<evidence type="ECO:0000313" key="3">
    <source>
        <dbReference type="EMBL" id="XDT72077.1"/>
    </source>
</evidence>
<proteinExistence type="predicted"/>
<reference evidence="2" key="1">
    <citation type="submission" date="2024-05" db="EMBL/GenBank/DDBJ databases">
        <title>Genome sequencing of novel strain.</title>
        <authorList>
            <person name="Ganbat D."/>
            <person name="Ganbat S."/>
            <person name="Lee S.-J."/>
        </authorList>
    </citation>
    <scope>NUCLEOTIDE SEQUENCE</scope>
    <source>
        <strain evidence="2">SMD15-11</strain>
    </source>
</reference>
<gene>
    <name evidence="2" type="ORF">AAIA72_14925</name>
    <name evidence="3" type="ORF">AAIA72_14955</name>
</gene>
<feature type="domain" description="RHS protein conserved region" evidence="1">
    <location>
        <begin position="6"/>
        <end position="37"/>
    </location>
</feature>
<protein>
    <submittedName>
        <fullName evidence="2">RHS repeat-associated core domain-containing protein</fullName>
    </submittedName>
</protein>